<feature type="repeat" description="ANK" evidence="3">
    <location>
        <begin position="264"/>
        <end position="296"/>
    </location>
</feature>
<keyword evidence="4" id="KW-0863">Zinc-finger</keyword>
<dbReference type="InterPro" id="IPR044926">
    <property type="entry name" value="RGS_subdomain_2"/>
</dbReference>
<name>A0A8K1FHW5_PYTOL</name>
<keyword evidence="4" id="KW-0862">Zinc</keyword>
<evidence type="ECO:0000259" key="8">
    <source>
        <dbReference type="PROSITE" id="PS50132"/>
    </source>
</evidence>
<dbReference type="Pfam" id="PF00615">
    <property type="entry name" value="RGS"/>
    <property type="match status" value="1"/>
</dbReference>
<dbReference type="PANTHER" id="PTHR24171:SF8">
    <property type="entry name" value="BRCA1-ASSOCIATED RING DOMAIN PROTEIN 1"/>
    <property type="match status" value="1"/>
</dbReference>
<evidence type="ECO:0008006" key="11">
    <source>
        <dbReference type="Google" id="ProtNLM"/>
    </source>
</evidence>
<dbReference type="Gene3D" id="1.25.40.10">
    <property type="entry name" value="Tetratricopeptide repeat domain"/>
    <property type="match status" value="1"/>
</dbReference>
<dbReference type="Gene3D" id="1.10.167.10">
    <property type="entry name" value="Regulator of G-protein Signalling 4, domain 2"/>
    <property type="match status" value="1"/>
</dbReference>
<dbReference type="OrthoDB" id="194358at2759"/>
<reference evidence="9" key="1">
    <citation type="submission" date="2019-03" db="EMBL/GenBank/DDBJ databases">
        <title>Long read genome sequence of the mycoparasitic Pythium oligandrum ATCC 38472 isolated from sugarbeet rhizosphere.</title>
        <authorList>
            <person name="Gaulin E."/>
        </authorList>
    </citation>
    <scope>NUCLEOTIDE SEQUENCE</scope>
    <source>
        <strain evidence="9">ATCC 38472_TT</strain>
    </source>
</reference>
<evidence type="ECO:0000313" key="9">
    <source>
        <dbReference type="EMBL" id="TMW60182.1"/>
    </source>
</evidence>
<dbReference type="EMBL" id="SPLM01000108">
    <property type="protein sequence ID" value="TMW60182.1"/>
    <property type="molecule type" value="Genomic_DNA"/>
</dbReference>
<feature type="domain" description="B box-type" evidence="7">
    <location>
        <begin position="651"/>
        <end position="697"/>
    </location>
</feature>
<feature type="domain" description="RGS" evidence="8">
    <location>
        <begin position="986"/>
        <end position="1083"/>
    </location>
</feature>
<evidence type="ECO:0000256" key="3">
    <source>
        <dbReference type="PROSITE-ProRule" id="PRU00023"/>
    </source>
</evidence>
<dbReference type="PROSITE" id="PS50297">
    <property type="entry name" value="ANK_REP_REGION"/>
    <property type="match status" value="1"/>
</dbReference>
<dbReference type="CDD" id="cd07440">
    <property type="entry name" value="RGS"/>
    <property type="match status" value="1"/>
</dbReference>
<evidence type="ECO:0000256" key="6">
    <source>
        <dbReference type="SAM" id="MobiDB-lite"/>
    </source>
</evidence>
<protein>
    <recommendedName>
        <fullName evidence="11">Ankyrin repeat protein</fullName>
    </recommendedName>
</protein>
<dbReference type="InterPro" id="IPR016137">
    <property type="entry name" value="RGS"/>
</dbReference>
<dbReference type="InterPro" id="IPR011990">
    <property type="entry name" value="TPR-like_helical_dom_sf"/>
</dbReference>
<dbReference type="Gene3D" id="1.25.40.20">
    <property type="entry name" value="Ankyrin repeat-containing domain"/>
    <property type="match status" value="2"/>
</dbReference>
<dbReference type="SMART" id="SM00248">
    <property type="entry name" value="ANK"/>
    <property type="match status" value="6"/>
</dbReference>
<feature type="coiled-coil region" evidence="5">
    <location>
        <begin position="12"/>
        <end position="56"/>
    </location>
</feature>
<evidence type="ECO:0000259" key="7">
    <source>
        <dbReference type="PROSITE" id="PS50119"/>
    </source>
</evidence>
<dbReference type="PROSITE" id="PS50088">
    <property type="entry name" value="ANK_REPEAT"/>
    <property type="match status" value="1"/>
</dbReference>
<feature type="region of interest" description="Disordered" evidence="6">
    <location>
        <begin position="546"/>
        <end position="599"/>
    </location>
</feature>
<evidence type="ECO:0000256" key="4">
    <source>
        <dbReference type="PROSITE-ProRule" id="PRU00024"/>
    </source>
</evidence>
<comment type="caution">
    <text evidence="9">The sequence shown here is derived from an EMBL/GenBank/DDBJ whole genome shotgun (WGS) entry which is preliminary data.</text>
</comment>
<dbReference type="InterPro" id="IPR002110">
    <property type="entry name" value="Ankyrin_rpt"/>
</dbReference>
<proteinExistence type="predicted"/>
<keyword evidence="4" id="KW-0479">Metal-binding</keyword>
<evidence type="ECO:0000256" key="1">
    <source>
        <dbReference type="ARBA" id="ARBA00022737"/>
    </source>
</evidence>
<dbReference type="Proteomes" id="UP000794436">
    <property type="component" value="Unassembled WGS sequence"/>
</dbReference>
<dbReference type="AlphaFoldDB" id="A0A8K1FHW5"/>
<evidence type="ECO:0000256" key="5">
    <source>
        <dbReference type="SAM" id="Coils"/>
    </source>
</evidence>
<keyword evidence="2 3" id="KW-0040">ANK repeat</keyword>
<keyword evidence="10" id="KW-1185">Reference proteome</keyword>
<dbReference type="SUPFAM" id="SSF48097">
    <property type="entry name" value="Regulator of G-protein signaling, RGS"/>
    <property type="match status" value="1"/>
</dbReference>
<evidence type="ECO:0000313" key="10">
    <source>
        <dbReference type="Proteomes" id="UP000794436"/>
    </source>
</evidence>
<dbReference type="InterPro" id="IPR036770">
    <property type="entry name" value="Ankyrin_rpt-contain_sf"/>
</dbReference>
<gene>
    <name evidence="9" type="ORF">Poli38472_000224</name>
</gene>
<dbReference type="GO" id="GO:0085020">
    <property type="term" value="P:protein K6-linked ubiquitination"/>
    <property type="evidence" value="ECO:0007669"/>
    <property type="project" value="TreeGrafter"/>
</dbReference>
<sequence length="1085" mass="123422">MEEWIALDARLERKKRVKLRRQQREIKKQQKEREALEKEREKLQKRCQEMAKEEQLSIAMTAFYRSEEKRREREKQREEDMKVYGEVVKVRRRAKELNLSQSTPGIAGEERLKALQERVDAKEATLKKKADVRAKLEALPKKQSRLRRLMQSYFTSSLQKKVERAVFHLKCEELVELLDPKMPGRRSDATLLNHESKNGLTPALCAIFQKKLSVLRQLLLLGASPNAETTWGMTPLLATILTDDIVALSILVEFNVDTKYQTRGGVTGLLLAADKGRTEILKTLLRHGADVNEANADGVTPMIQAVISCQFKAATILLAFEARKDAVDKLNRTALDWAKELKADHIAAILSSAMTSAQLMAQLRDEEEETAGALNDLVMKKILLSRRSQLMETALDRKDLAKIRELLEAKDPSFGPNYETASGWTPLIVAARFGSTEDVLFCLRSGCITTHCNRFGMTALMHAAYYANPGILDVLLKAGLYLRTRDFNGNDTLWHFHINEHPDVAQQMVKTVLGNERNTAIPILKLGKPLSNSNIVMTRSAGIPDQLVSSSKETSDRDEINGASSRPSDGRSGGGRSGSSGVGSGDEDERSVDGSEDDMPRLWRVRQRVLHRDQQRRADYELDRVKILRNAQKGRRHGLVAPLPDDPKGRAKYPTCDNCKSSRARKRCFLCDQTLCDKCHARLHEIAHRRHHDYEELDPVMVIGNQDAALVVEEQATSLNGSIMRTKDCLQAITNVLVGTTDELNPLDNHPDQEVERYQRKKRLQREKEVMQAAIDVPVEAAKHANRAGEGEIYTNPSEIELADLYLTQKKFEKARTLMQATARTTEDALGFAHPTMLKIQLRIARADFFTGNFDNCIDLMKSVLTIISPRLPADSKDVIQAQDLTLDAMDKSMRNQDGVDYCHHFRQHRIVSLSASHPLVSAIQLRLDGFIMKRELFRMKDEDVLLLEERARSAEFTEKKRQEEERRLQDFCRLVLTDDPMTGDFMAYARREFAEDMVLFWAAVEKAKTIEDDPKAFRAAVVSIFLTYIKSRRIKIITVMQRKKIKKIITTPGTKLPRSVFDEVQPLVFDVIYHRVYARFLELV</sequence>
<dbReference type="PROSITE" id="PS50132">
    <property type="entry name" value="RGS"/>
    <property type="match status" value="1"/>
</dbReference>
<dbReference type="InterPro" id="IPR036305">
    <property type="entry name" value="RGS_sf"/>
</dbReference>
<dbReference type="Pfam" id="PF12796">
    <property type="entry name" value="Ank_2"/>
    <property type="match status" value="2"/>
</dbReference>
<accession>A0A8K1FHW5</accession>
<feature type="compositionally biased region" description="Acidic residues" evidence="6">
    <location>
        <begin position="585"/>
        <end position="597"/>
    </location>
</feature>
<dbReference type="SUPFAM" id="SSF48403">
    <property type="entry name" value="Ankyrin repeat"/>
    <property type="match status" value="2"/>
</dbReference>
<dbReference type="InterPro" id="IPR000315">
    <property type="entry name" value="Znf_B-box"/>
</dbReference>
<dbReference type="PANTHER" id="PTHR24171">
    <property type="entry name" value="ANKYRIN REPEAT DOMAIN-CONTAINING PROTEIN 39-RELATED"/>
    <property type="match status" value="1"/>
</dbReference>
<dbReference type="GO" id="GO:0004842">
    <property type="term" value="F:ubiquitin-protein transferase activity"/>
    <property type="evidence" value="ECO:0007669"/>
    <property type="project" value="TreeGrafter"/>
</dbReference>
<evidence type="ECO:0000256" key="2">
    <source>
        <dbReference type="ARBA" id="ARBA00023043"/>
    </source>
</evidence>
<keyword evidence="1" id="KW-0677">Repeat</keyword>
<feature type="compositionally biased region" description="Gly residues" evidence="6">
    <location>
        <begin position="571"/>
        <end position="584"/>
    </location>
</feature>
<organism evidence="9 10">
    <name type="scientific">Pythium oligandrum</name>
    <name type="common">Mycoparasitic fungus</name>
    <dbReference type="NCBI Taxonomy" id="41045"/>
    <lineage>
        <taxon>Eukaryota</taxon>
        <taxon>Sar</taxon>
        <taxon>Stramenopiles</taxon>
        <taxon>Oomycota</taxon>
        <taxon>Peronosporomycetes</taxon>
        <taxon>Pythiales</taxon>
        <taxon>Pythiaceae</taxon>
        <taxon>Pythium</taxon>
    </lineage>
</organism>
<keyword evidence="5" id="KW-0175">Coiled coil</keyword>
<dbReference type="PROSITE" id="PS50119">
    <property type="entry name" value="ZF_BBOX"/>
    <property type="match status" value="1"/>
</dbReference>
<dbReference type="CDD" id="cd19757">
    <property type="entry name" value="Bbox1"/>
    <property type="match status" value="1"/>
</dbReference>
<dbReference type="GO" id="GO:0008270">
    <property type="term" value="F:zinc ion binding"/>
    <property type="evidence" value="ECO:0007669"/>
    <property type="project" value="UniProtKB-KW"/>
</dbReference>